<evidence type="ECO:0000256" key="6">
    <source>
        <dbReference type="SAM" id="Phobius"/>
    </source>
</evidence>
<evidence type="ECO:0000313" key="7">
    <source>
        <dbReference type="EMBL" id="JAA65706.1"/>
    </source>
</evidence>
<feature type="transmembrane region" description="Helical" evidence="6">
    <location>
        <begin position="6"/>
        <end position="27"/>
    </location>
</feature>
<accession>A0A0K8R3U2</accession>
<protein>
    <submittedName>
        <fullName evidence="7">Putative salp15</fullName>
    </submittedName>
</protein>
<sequence length="136" mass="15113">MKNTGLLFFIMGTTRLIVAMLVLFAICKPTVTGVQIKGAGNMAPNCDQNIRELCKNTTLGELKEVTVTPRTCKVTCTYKPDGPDVREVNGYRVWNREYEDVPLPKGMPCAFGAECDDKGKCICQFCNKNINDNTPR</sequence>
<keyword evidence="4" id="KW-0325">Glycoprotein</keyword>
<dbReference type="AlphaFoldDB" id="A0A0K8R3U2"/>
<dbReference type="InterPro" id="IPR021971">
    <property type="entry name" value="Salp15"/>
</dbReference>
<proteinExistence type="evidence at transcript level"/>
<keyword evidence="6" id="KW-0812">Transmembrane</keyword>
<keyword evidence="3" id="KW-0732">Signal</keyword>
<name>A0A0K8R3U2_IXORI</name>
<dbReference type="GO" id="GO:0005576">
    <property type="term" value="C:extracellular region"/>
    <property type="evidence" value="ECO:0007669"/>
    <property type="project" value="UniProtKB-SubCell"/>
</dbReference>
<evidence type="ECO:0000256" key="4">
    <source>
        <dbReference type="ARBA" id="ARBA00023180"/>
    </source>
</evidence>
<evidence type="ECO:0000256" key="5">
    <source>
        <dbReference type="ARBA" id="ARBA00034321"/>
    </source>
</evidence>
<comment type="similarity">
    <text evidence="5">Belongs to the salp15 family.</text>
</comment>
<keyword evidence="6" id="KW-1133">Transmembrane helix</keyword>
<reference evidence="7" key="1">
    <citation type="submission" date="2012-12" db="EMBL/GenBank/DDBJ databases">
        <title>Identification and characterization of a phenylalanine ammonia-lyase gene family in Isatis indigotica Fort.</title>
        <authorList>
            <person name="Liu Q."/>
            <person name="Chen J."/>
            <person name="Zhou X."/>
            <person name="Di P."/>
            <person name="Xiao Y."/>
            <person name="Xuan H."/>
            <person name="Zhang L."/>
            <person name="Chen W."/>
        </authorList>
    </citation>
    <scope>NUCLEOTIDE SEQUENCE</scope>
    <source>
        <tissue evidence="7">Salivary gland</tissue>
    </source>
</reference>
<evidence type="ECO:0000256" key="2">
    <source>
        <dbReference type="ARBA" id="ARBA00022525"/>
    </source>
</evidence>
<dbReference type="EMBL" id="GADI01008102">
    <property type="protein sequence ID" value="JAA65706.1"/>
    <property type="molecule type" value="mRNA"/>
</dbReference>
<keyword evidence="6" id="KW-0472">Membrane</keyword>
<evidence type="ECO:0000256" key="1">
    <source>
        <dbReference type="ARBA" id="ARBA00004613"/>
    </source>
</evidence>
<evidence type="ECO:0000256" key="3">
    <source>
        <dbReference type="ARBA" id="ARBA00022729"/>
    </source>
</evidence>
<keyword evidence="2" id="KW-0964">Secreted</keyword>
<comment type="subcellular location">
    <subcellularLocation>
        <location evidence="1">Secreted</location>
    </subcellularLocation>
</comment>
<organism evidence="7">
    <name type="scientific">Ixodes ricinus</name>
    <name type="common">Common tick</name>
    <name type="synonym">Acarus ricinus</name>
    <dbReference type="NCBI Taxonomy" id="34613"/>
    <lineage>
        <taxon>Eukaryota</taxon>
        <taxon>Metazoa</taxon>
        <taxon>Ecdysozoa</taxon>
        <taxon>Arthropoda</taxon>
        <taxon>Chelicerata</taxon>
        <taxon>Arachnida</taxon>
        <taxon>Acari</taxon>
        <taxon>Parasitiformes</taxon>
        <taxon>Ixodida</taxon>
        <taxon>Ixodoidea</taxon>
        <taxon>Ixodidae</taxon>
        <taxon>Ixodinae</taxon>
        <taxon>Ixodes</taxon>
    </lineage>
</organism>
<dbReference type="Pfam" id="PF12115">
    <property type="entry name" value="Salp15"/>
    <property type="match status" value="1"/>
</dbReference>